<organism evidence="6 7">
    <name type="scientific">Zostera marina</name>
    <name type="common">Eelgrass</name>
    <dbReference type="NCBI Taxonomy" id="29655"/>
    <lineage>
        <taxon>Eukaryota</taxon>
        <taxon>Viridiplantae</taxon>
        <taxon>Streptophyta</taxon>
        <taxon>Embryophyta</taxon>
        <taxon>Tracheophyta</taxon>
        <taxon>Spermatophyta</taxon>
        <taxon>Magnoliopsida</taxon>
        <taxon>Liliopsida</taxon>
        <taxon>Zosteraceae</taxon>
        <taxon>Zostera</taxon>
    </lineage>
</organism>
<evidence type="ECO:0000256" key="2">
    <source>
        <dbReference type="ARBA" id="ARBA00022723"/>
    </source>
</evidence>
<dbReference type="Proteomes" id="UP000036987">
    <property type="component" value="Unassembled WGS sequence"/>
</dbReference>
<evidence type="ECO:0000256" key="4">
    <source>
        <dbReference type="ARBA" id="ARBA00022833"/>
    </source>
</evidence>
<dbReference type="Gene3D" id="1.20.5.4770">
    <property type="match status" value="1"/>
</dbReference>
<dbReference type="PROSITE" id="PS51036">
    <property type="entry name" value="ZF_A20"/>
    <property type="match status" value="1"/>
</dbReference>
<gene>
    <name evidence="6" type="ORF">ZOSMA_408G00040</name>
</gene>
<dbReference type="GO" id="GO:0003677">
    <property type="term" value="F:DNA binding"/>
    <property type="evidence" value="ECO:0007669"/>
    <property type="project" value="InterPro"/>
</dbReference>
<protein>
    <recommendedName>
        <fullName evidence="5">A20-type domain-containing protein</fullName>
    </recommendedName>
</protein>
<evidence type="ECO:0000256" key="1">
    <source>
        <dbReference type="ARBA" id="ARBA00003732"/>
    </source>
</evidence>
<keyword evidence="3" id="KW-0863">Zinc-finger</keyword>
<accession>A0A0K9P3A3</accession>
<evidence type="ECO:0000313" key="6">
    <source>
        <dbReference type="EMBL" id="KMZ63463.1"/>
    </source>
</evidence>
<keyword evidence="4" id="KW-0862">Zinc</keyword>
<sequence length="93" mass="10772">MKKYLLNLKLSRENSSSFLSHVSSSLCRFWQTNNTHFWDLQTQIMPMMCANGCGFFGNSATDNLFSKCYKDHILSKSKLARWIPSSPFLVRKT</sequence>
<evidence type="ECO:0000313" key="7">
    <source>
        <dbReference type="Proteomes" id="UP000036987"/>
    </source>
</evidence>
<name>A0A0K9P3A3_ZOSMR</name>
<dbReference type="GO" id="GO:0008270">
    <property type="term" value="F:zinc ion binding"/>
    <property type="evidence" value="ECO:0007669"/>
    <property type="project" value="UniProtKB-KW"/>
</dbReference>
<keyword evidence="2" id="KW-0479">Metal-binding</keyword>
<evidence type="ECO:0000256" key="3">
    <source>
        <dbReference type="ARBA" id="ARBA00022771"/>
    </source>
</evidence>
<dbReference type="SMART" id="SM00259">
    <property type="entry name" value="ZnF_A20"/>
    <property type="match status" value="1"/>
</dbReference>
<dbReference type="AlphaFoldDB" id="A0A0K9P3A3"/>
<dbReference type="SUPFAM" id="SSF57716">
    <property type="entry name" value="Glucocorticoid receptor-like (DNA-binding domain)"/>
    <property type="match status" value="1"/>
</dbReference>
<dbReference type="OrthoDB" id="428577at2759"/>
<proteinExistence type="predicted"/>
<dbReference type="Pfam" id="PF01754">
    <property type="entry name" value="zf-A20"/>
    <property type="match status" value="1"/>
</dbReference>
<comment type="caution">
    <text evidence="6">The sequence shown here is derived from an EMBL/GenBank/DDBJ whole genome shotgun (WGS) entry which is preliminary data.</text>
</comment>
<dbReference type="InterPro" id="IPR002653">
    <property type="entry name" value="Znf_A20"/>
</dbReference>
<evidence type="ECO:0000259" key="5">
    <source>
        <dbReference type="PROSITE" id="PS51036"/>
    </source>
</evidence>
<reference evidence="7" key="1">
    <citation type="journal article" date="2016" name="Nature">
        <title>The genome of the seagrass Zostera marina reveals angiosperm adaptation to the sea.</title>
        <authorList>
            <person name="Olsen J.L."/>
            <person name="Rouze P."/>
            <person name="Verhelst B."/>
            <person name="Lin Y.-C."/>
            <person name="Bayer T."/>
            <person name="Collen J."/>
            <person name="Dattolo E."/>
            <person name="De Paoli E."/>
            <person name="Dittami S."/>
            <person name="Maumus F."/>
            <person name="Michel G."/>
            <person name="Kersting A."/>
            <person name="Lauritano C."/>
            <person name="Lohaus R."/>
            <person name="Toepel M."/>
            <person name="Tonon T."/>
            <person name="Vanneste K."/>
            <person name="Amirebrahimi M."/>
            <person name="Brakel J."/>
            <person name="Bostroem C."/>
            <person name="Chovatia M."/>
            <person name="Grimwood J."/>
            <person name="Jenkins J.W."/>
            <person name="Jueterbock A."/>
            <person name="Mraz A."/>
            <person name="Stam W.T."/>
            <person name="Tice H."/>
            <person name="Bornberg-Bauer E."/>
            <person name="Green P.J."/>
            <person name="Pearson G.A."/>
            <person name="Procaccini G."/>
            <person name="Duarte C.M."/>
            <person name="Schmutz J."/>
            <person name="Reusch T.B.H."/>
            <person name="Van de Peer Y."/>
        </authorList>
    </citation>
    <scope>NUCLEOTIDE SEQUENCE [LARGE SCALE GENOMIC DNA]</scope>
    <source>
        <strain evidence="7">cv. Finnish</strain>
    </source>
</reference>
<dbReference type="EMBL" id="LFYR01001233">
    <property type="protein sequence ID" value="KMZ63463.1"/>
    <property type="molecule type" value="Genomic_DNA"/>
</dbReference>
<keyword evidence="7" id="KW-1185">Reference proteome</keyword>
<feature type="domain" description="A20-type" evidence="5">
    <location>
        <begin position="43"/>
        <end position="77"/>
    </location>
</feature>
<comment type="function">
    <text evidence="1">May be involved in environmental stress response.</text>
</comment>